<evidence type="ECO:0000313" key="1">
    <source>
        <dbReference type="EMBL" id="AXM99434.1"/>
    </source>
</evidence>
<dbReference type="RefSeq" id="WP_089179679.1">
    <property type="nucleotide sequence ID" value="NZ_CP023189.1"/>
</dbReference>
<dbReference type="Proteomes" id="UP000256572">
    <property type="component" value="Chromosome"/>
</dbReference>
<protein>
    <submittedName>
        <fullName evidence="1">Uncharacterized protein</fullName>
    </submittedName>
</protein>
<proteinExistence type="predicted"/>
<reference evidence="1 2" key="2">
    <citation type="submission" date="2018-08" db="EMBL/GenBank/DDBJ databases">
        <title>Acetobacter oryzifermentans sp. nov., isolated from Korea traditional vinegar and reclassification of Acetobacter pasteurianus subsp. ascendens (Henneberg 1898) as Acetobacter ascendens comb. nov.</title>
        <authorList>
            <person name="Cho G.Y."/>
            <person name="Lee S.H."/>
        </authorList>
    </citation>
    <scope>NUCLEOTIDE SEQUENCE [LARGE SCALE GENOMIC DNA]</scope>
    <source>
        <strain evidence="1 2">SH</strain>
    </source>
</reference>
<evidence type="ECO:0000313" key="2">
    <source>
        <dbReference type="Proteomes" id="UP000256572"/>
    </source>
</evidence>
<sequence length="77" mass="8847">MENDKFCELARLIFGEYWVPQTAKELGFASPRNMQRIAAGTQKVRPNTALNLIELAKKRLNEIQIAIEKAEEEYGNH</sequence>
<name>A0AAN1PFZ7_9PROT</name>
<reference evidence="1 2" key="1">
    <citation type="submission" date="2017-09" db="EMBL/GenBank/DDBJ databases">
        <authorList>
            <person name="Kim K.H."/>
            <person name="Chun B.H."/>
            <person name="Han G.S."/>
            <person name="Hyun S.G."/>
            <person name="Jeon C.O."/>
        </authorList>
    </citation>
    <scope>NUCLEOTIDE SEQUENCE [LARGE SCALE GENOMIC DNA]</scope>
    <source>
        <strain evidence="1 2">SH</strain>
    </source>
</reference>
<dbReference type="EMBL" id="CP023189">
    <property type="protein sequence ID" value="AXM99434.1"/>
    <property type="molecule type" value="Genomic_DNA"/>
</dbReference>
<accession>A0AAN1PFZ7</accession>
<organism evidence="1 2">
    <name type="scientific">Acetobacter pomorum</name>
    <dbReference type="NCBI Taxonomy" id="65959"/>
    <lineage>
        <taxon>Bacteria</taxon>
        <taxon>Pseudomonadati</taxon>
        <taxon>Pseudomonadota</taxon>
        <taxon>Alphaproteobacteria</taxon>
        <taxon>Acetobacterales</taxon>
        <taxon>Acetobacteraceae</taxon>
        <taxon>Acetobacter</taxon>
    </lineage>
</organism>
<dbReference type="AlphaFoldDB" id="A0AAN1PFZ7"/>
<gene>
    <name evidence="1" type="ORF">CJF59_01710</name>
</gene>